<organism evidence="1 2">
    <name type="scientific">Stylosanthes scabra</name>
    <dbReference type="NCBI Taxonomy" id="79078"/>
    <lineage>
        <taxon>Eukaryota</taxon>
        <taxon>Viridiplantae</taxon>
        <taxon>Streptophyta</taxon>
        <taxon>Embryophyta</taxon>
        <taxon>Tracheophyta</taxon>
        <taxon>Spermatophyta</taxon>
        <taxon>Magnoliopsida</taxon>
        <taxon>eudicotyledons</taxon>
        <taxon>Gunneridae</taxon>
        <taxon>Pentapetalae</taxon>
        <taxon>rosids</taxon>
        <taxon>fabids</taxon>
        <taxon>Fabales</taxon>
        <taxon>Fabaceae</taxon>
        <taxon>Papilionoideae</taxon>
        <taxon>50 kb inversion clade</taxon>
        <taxon>dalbergioids sensu lato</taxon>
        <taxon>Dalbergieae</taxon>
        <taxon>Pterocarpus clade</taxon>
        <taxon>Stylosanthes</taxon>
    </lineage>
</organism>
<accession>A0ABU6XSG3</accession>
<comment type="caution">
    <text evidence="1">The sequence shown here is derived from an EMBL/GenBank/DDBJ whole genome shotgun (WGS) entry which is preliminary data.</text>
</comment>
<reference evidence="1 2" key="1">
    <citation type="journal article" date="2023" name="Plants (Basel)">
        <title>Bridging the Gap: Combining Genomics and Transcriptomics Approaches to Understand Stylosanthes scabra, an Orphan Legume from the Brazilian Caatinga.</title>
        <authorList>
            <person name="Ferreira-Neto J.R.C."/>
            <person name="da Silva M.D."/>
            <person name="Binneck E."/>
            <person name="de Melo N.F."/>
            <person name="da Silva R.H."/>
            <person name="de Melo A.L.T.M."/>
            <person name="Pandolfi V."/>
            <person name="Bustamante F.O."/>
            <person name="Brasileiro-Vidal A.C."/>
            <person name="Benko-Iseppon A.M."/>
        </authorList>
    </citation>
    <scope>NUCLEOTIDE SEQUENCE [LARGE SCALE GENOMIC DNA]</scope>
    <source>
        <tissue evidence="1">Leaves</tissue>
    </source>
</reference>
<dbReference type="EMBL" id="JASCZI010212824">
    <property type="protein sequence ID" value="MED6200385.1"/>
    <property type="molecule type" value="Genomic_DNA"/>
</dbReference>
<gene>
    <name evidence="1" type="ORF">PIB30_084565</name>
</gene>
<sequence>MYGPSSANSFMKRRTPLMANASNVEFEGHEHMRKPYDGTCFCGLVVVPLKLKTKTNPERYPRQIEEWE</sequence>
<protein>
    <submittedName>
        <fullName evidence="1">Uncharacterized protein</fullName>
    </submittedName>
</protein>
<keyword evidence="2" id="KW-1185">Reference proteome</keyword>
<evidence type="ECO:0000313" key="1">
    <source>
        <dbReference type="EMBL" id="MED6200385.1"/>
    </source>
</evidence>
<dbReference type="Proteomes" id="UP001341840">
    <property type="component" value="Unassembled WGS sequence"/>
</dbReference>
<proteinExistence type="predicted"/>
<evidence type="ECO:0000313" key="2">
    <source>
        <dbReference type="Proteomes" id="UP001341840"/>
    </source>
</evidence>
<name>A0ABU6XSG3_9FABA</name>